<organism evidence="1 2">
    <name type="scientific">Mycteria americana</name>
    <name type="common">Wood stork</name>
    <dbReference type="NCBI Taxonomy" id="33587"/>
    <lineage>
        <taxon>Eukaryota</taxon>
        <taxon>Metazoa</taxon>
        <taxon>Chordata</taxon>
        <taxon>Craniata</taxon>
        <taxon>Vertebrata</taxon>
        <taxon>Euteleostomi</taxon>
        <taxon>Archelosauria</taxon>
        <taxon>Archosauria</taxon>
        <taxon>Dinosauria</taxon>
        <taxon>Saurischia</taxon>
        <taxon>Theropoda</taxon>
        <taxon>Coelurosauria</taxon>
        <taxon>Aves</taxon>
        <taxon>Neognathae</taxon>
        <taxon>Neoaves</taxon>
        <taxon>Aequornithes</taxon>
        <taxon>Ciconiiformes</taxon>
        <taxon>Ciconiidae</taxon>
        <taxon>Mycteria</taxon>
    </lineage>
</organism>
<sequence length="163" mass="18023">MSSPSRTSDRSPTANSPSFYTERDAICLNSRMVLKKRFPADCLGERHLFLCIIYRSCSTSNYLVSPMSEKRVGCPLALCKEVHGWATSERELVAEEMAAEVKVAENASQWLEQQQVVVSILSLLADVPRGELPTVLASPGRAPKPSLAELRSGPFRARGWRKG</sequence>
<accession>A0AAN7MY73</accession>
<dbReference type="Proteomes" id="UP001333110">
    <property type="component" value="Unassembled WGS sequence"/>
</dbReference>
<proteinExistence type="predicted"/>
<evidence type="ECO:0000313" key="1">
    <source>
        <dbReference type="EMBL" id="KAK4814299.1"/>
    </source>
</evidence>
<comment type="caution">
    <text evidence="1">The sequence shown here is derived from an EMBL/GenBank/DDBJ whole genome shotgun (WGS) entry which is preliminary data.</text>
</comment>
<dbReference type="AlphaFoldDB" id="A0AAN7MY73"/>
<reference evidence="1 2" key="1">
    <citation type="journal article" date="2023" name="J. Hered.">
        <title>Chromosome-level genome of the wood stork (Mycteria americana) provides insight into avian chromosome evolution.</title>
        <authorList>
            <person name="Flamio R. Jr."/>
            <person name="Ramstad K.M."/>
        </authorList>
    </citation>
    <scope>NUCLEOTIDE SEQUENCE [LARGE SCALE GENOMIC DNA]</scope>
    <source>
        <strain evidence="1">JAX WOST 10</strain>
    </source>
</reference>
<dbReference type="EMBL" id="JAUNZN010000011">
    <property type="protein sequence ID" value="KAK4814299.1"/>
    <property type="molecule type" value="Genomic_DNA"/>
</dbReference>
<protein>
    <submittedName>
        <fullName evidence="1">Uncharacterized protein</fullName>
    </submittedName>
</protein>
<keyword evidence="2" id="KW-1185">Reference proteome</keyword>
<gene>
    <name evidence="1" type="ORF">QYF61_014813</name>
</gene>
<name>A0AAN7MY73_MYCAM</name>
<evidence type="ECO:0000313" key="2">
    <source>
        <dbReference type="Proteomes" id="UP001333110"/>
    </source>
</evidence>